<accession>A0A4V3D676</accession>
<dbReference type="Gene3D" id="3.40.50.1360">
    <property type="match status" value="1"/>
</dbReference>
<keyword evidence="6" id="KW-1185">Reference proteome</keyword>
<dbReference type="Gene3D" id="1.10.10.10">
    <property type="entry name" value="Winged helix-like DNA-binding domain superfamily/Winged helix DNA-binding domain"/>
    <property type="match status" value="1"/>
</dbReference>
<dbReference type="InterPro" id="IPR037171">
    <property type="entry name" value="NagB/RpiA_transferase-like"/>
</dbReference>
<dbReference type="InterPro" id="IPR001034">
    <property type="entry name" value="DeoR_HTH"/>
</dbReference>
<dbReference type="PROSITE" id="PS00894">
    <property type="entry name" value="HTH_DEOR_1"/>
    <property type="match status" value="1"/>
</dbReference>
<dbReference type="InterPro" id="IPR036390">
    <property type="entry name" value="WH_DNA-bd_sf"/>
</dbReference>
<dbReference type="SUPFAM" id="SSF100950">
    <property type="entry name" value="NagB/RpiA/CoA transferase-like"/>
    <property type="match status" value="1"/>
</dbReference>
<evidence type="ECO:0000256" key="1">
    <source>
        <dbReference type="ARBA" id="ARBA00023015"/>
    </source>
</evidence>
<dbReference type="PANTHER" id="PTHR30363:SF56">
    <property type="entry name" value="TRANSCRIPTIONAL REGULATOR, DEOR FAMILY"/>
    <property type="match status" value="1"/>
</dbReference>
<evidence type="ECO:0000259" key="4">
    <source>
        <dbReference type="PROSITE" id="PS51000"/>
    </source>
</evidence>
<feature type="domain" description="HTH deoR-type" evidence="4">
    <location>
        <begin position="3"/>
        <end position="58"/>
    </location>
</feature>
<dbReference type="SMART" id="SM01134">
    <property type="entry name" value="DeoRC"/>
    <property type="match status" value="1"/>
</dbReference>
<keyword evidence="3" id="KW-0804">Transcription</keyword>
<evidence type="ECO:0000256" key="2">
    <source>
        <dbReference type="ARBA" id="ARBA00023125"/>
    </source>
</evidence>
<dbReference type="SMART" id="SM00420">
    <property type="entry name" value="HTH_DEOR"/>
    <property type="match status" value="1"/>
</dbReference>
<dbReference type="AlphaFoldDB" id="A0A4V3D676"/>
<dbReference type="SUPFAM" id="SSF46785">
    <property type="entry name" value="Winged helix' DNA-binding domain"/>
    <property type="match status" value="1"/>
</dbReference>
<gene>
    <name evidence="5" type="ORF">EV213_101317</name>
</gene>
<organism evidence="5 6">
    <name type="scientific">Aureibacillus halotolerans</name>
    <dbReference type="NCBI Taxonomy" id="1508390"/>
    <lineage>
        <taxon>Bacteria</taxon>
        <taxon>Bacillati</taxon>
        <taxon>Bacillota</taxon>
        <taxon>Bacilli</taxon>
        <taxon>Bacillales</taxon>
        <taxon>Bacillaceae</taxon>
        <taxon>Aureibacillus</taxon>
    </lineage>
</organism>
<keyword evidence="1" id="KW-0805">Transcription regulation</keyword>
<dbReference type="RefSeq" id="WP_133578711.1">
    <property type="nucleotide sequence ID" value="NZ_SNYJ01000001.1"/>
</dbReference>
<dbReference type="PROSITE" id="PS51000">
    <property type="entry name" value="HTH_DEOR_2"/>
    <property type="match status" value="1"/>
</dbReference>
<dbReference type="InterPro" id="IPR036388">
    <property type="entry name" value="WH-like_DNA-bd_sf"/>
</dbReference>
<protein>
    <submittedName>
        <fullName evidence="5">DeoR family transcriptional regulator</fullName>
    </submittedName>
</protein>
<dbReference type="Pfam" id="PF00455">
    <property type="entry name" value="DeoRC"/>
    <property type="match status" value="1"/>
</dbReference>
<evidence type="ECO:0000256" key="3">
    <source>
        <dbReference type="ARBA" id="ARBA00023163"/>
    </source>
</evidence>
<dbReference type="GO" id="GO:0003700">
    <property type="term" value="F:DNA-binding transcription factor activity"/>
    <property type="evidence" value="ECO:0007669"/>
    <property type="project" value="InterPro"/>
</dbReference>
<dbReference type="InterPro" id="IPR014036">
    <property type="entry name" value="DeoR-like_C"/>
</dbReference>
<keyword evidence="2" id="KW-0238">DNA-binding</keyword>
<dbReference type="Proteomes" id="UP000295632">
    <property type="component" value="Unassembled WGS sequence"/>
</dbReference>
<dbReference type="InterPro" id="IPR050313">
    <property type="entry name" value="Carb_Metab_HTH_regulators"/>
</dbReference>
<comment type="caution">
    <text evidence="5">The sequence shown here is derived from an EMBL/GenBank/DDBJ whole genome shotgun (WGS) entry which is preliminary data.</text>
</comment>
<proteinExistence type="predicted"/>
<dbReference type="InterPro" id="IPR018356">
    <property type="entry name" value="Tscrpt_reg_HTH_DeoR_CS"/>
</dbReference>
<dbReference type="EMBL" id="SNYJ01000001">
    <property type="protein sequence ID" value="TDQ42887.1"/>
    <property type="molecule type" value="Genomic_DNA"/>
</dbReference>
<evidence type="ECO:0000313" key="5">
    <source>
        <dbReference type="EMBL" id="TDQ42887.1"/>
    </source>
</evidence>
<name>A0A4V3D676_9BACI</name>
<sequence>MLTIERRDLILALLNKQDVVSVQELVKETSASESTIRRDLTELENDQYIKRVHGGASLRKKRSEELTVAEKTSRHQNEKKHIAREAAKEVQQGACIYLDAGTTTFEMIPFLQDKQVVVVTNGIPHVTRLMEYGISTYVIGGRTKAGTAALVGPRAAEALQAYRFDCAFLGMNGVDPFQGYTTPDPDEAFVKKTALSLTARRFVLADHSKVGEASFASVGHLNEATFVTSSLLDPEKKEALMQKTEVKVVQL</sequence>
<dbReference type="PRINTS" id="PR00037">
    <property type="entry name" value="HTHLACR"/>
</dbReference>
<evidence type="ECO:0000313" key="6">
    <source>
        <dbReference type="Proteomes" id="UP000295632"/>
    </source>
</evidence>
<reference evidence="5 6" key="1">
    <citation type="submission" date="2019-03" db="EMBL/GenBank/DDBJ databases">
        <title>Genomic Encyclopedia of Type Strains, Phase IV (KMG-IV): sequencing the most valuable type-strain genomes for metagenomic binning, comparative biology and taxonomic classification.</title>
        <authorList>
            <person name="Goeker M."/>
        </authorList>
    </citation>
    <scope>NUCLEOTIDE SEQUENCE [LARGE SCALE GENOMIC DNA]</scope>
    <source>
        <strain evidence="5 6">DSM 28697</strain>
    </source>
</reference>
<dbReference type="OrthoDB" id="9797223at2"/>
<dbReference type="PANTHER" id="PTHR30363">
    <property type="entry name" value="HTH-TYPE TRANSCRIPTIONAL REGULATOR SRLR-RELATED"/>
    <property type="match status" value="1"/>
</dbReference>
<dbReference type="GO" id="GO:0003677">
    <property type="term" value="F:DNA binding"/>
    <property type="evidence" value="ECO:0007669"/>
    <property type="project" value="UniProtKB-KW"/>
</dbReference>
<dbReference type="Pfam" id="PF08220">
    <property type="entry name" value="HTH_DeoR"/>
    <property type="match status" value="1"/>
</dbReference>